<dbReference type="FunCoup" id="A0A6L2QBR3">
    <property type="interactions" value="1354"/>
</dbReference>
<evidence type="ECO:0000256" key="5">
    <source>
        <dbReference type="ARBA" id="ARBA00011915"/>
    </source>
</evidence>
<comment type="similarity">
    <text evidence="4">Belongs to the enoyl-CoA hydratase/isomerase family.</text>
</comment>
<evidence type="ECO:0000256" key="3">
    <source>
        <dbReference type="ARBA" id="ARBA00005109"/>
    </source>
</evidence>
<feature type="domain" description="Enoyl-CoA hydratase/isomerase" evidence="12">
    <location>
        <begin position="131"/>
        <end position="456"/>
    </location>
</feature>
<dbReference type="UniPathway" id="UPA00362"/>
<sequence>MAEKTHAAVAAGPQPQGTIMNIQTVETAFKNTLMVQQIMTCKIFPQKPEDAGSIFRQKPQQHSELPRSVNTFDINIETPRQLKNRVVLLRKTGLTSYLKRPTAVRVILALQRSMSSGEENDVVLQTVANKGIITLNRPKALNALNVSMIRKIYPAMKKWEHEMSMVIIKGTGEKAFCAGGDVRALAEAGLKGDHTGKIFFREEYTLNALIGTYTIPYVALIDGITMGGGVGLSVHGPFRVATERTLFAMPETTIGLFADVGGSHFLPRLGGKLGLYLALTGHRLKGVDCLKAGIATHFCESSKLPELEKELVNCKNPETDIKEILDRSTKASKVESHVFSLAPHLEQIEKCFSAPTVEEILLRLKKDGTEWAVRTVEILSKVSPTSCKVIKKELEEGVTKSLQECLIMEYRLGSHFCDRLEFYEGVRALLIDKDQNPKWNPPTLEEVTQEMVDYHFAALKPEEELKL</sequence>
<dbReference type="SUPFAM" id="SSF52096">
    <property type="entry name" value="ClpP/crotonase"/>
    <property type="match status" value="1"/>
</dbReference>
<dbReference type="InterPro" id="IPR045004">
    <property type="entry name" value="ECH_dom"/>
</dbReference>
<evidence type="ECO:0000313" key="14">
    <source>
        <dbReference type="Proteomes" id="UP000502823"/>
    </source>
</evidence>
<evidence type="ECO:0000259" key="12">
    <source>
        <dbReference type="Pfam" id="PF16113"/>
    </source>
</evidence>
<evidence type="ECO:0000256" key="4">
    <source>
        <dbReference type="ARBA" id="ARBA00005254"/>
    </source>
</evidence>
<comment type="caution">
    <text evidence="13">The sequence shown here is derived from an EMBL/GenBank/DDBJ whole genome shotgun (WGS) entry which is preliminary data.</text>
</comment>
<dbReference type="PANTHER" id="PTHR43176">
    <property type="entry name" value="3-HYDROXYISOBUTYRYL-COA HYDROLASE-RELATED"/>
    <property type="match status" value="1"/>
</dbReference>
<comment type="catalytic activity">
    <reaction evidence="1">
        <text>3-hydroxy-2-methylpropanoyl-CoA + H2O = 3-hydroxy-2-methylpropanoate + CoA + H(+)</text>
        <dbReference type="Rhea" id="RHEA:20888"/>
        <dbReference type="ChEBI" id="CHEBI:11805"/>
        <dbReference type="ChEBI" id="CHEBI:15377"/>
        <dbReference type="ChEBI" id="CHEBI:15378"/>
        <dbReference type="ChEBI" id="CHEBI:57287"/>
        <dbReference type="ChEBI" id="CHEBI:57340"/>
        <dbReference type="EC" id="3.1.2.4"/>
    </reaction>
</comment>
<dbReference type="Gene3D" id="3.90.226.10">
    <property type="entry name" value="2-enoyl-CoA Hydratase, Chain A, domain 1"/>
    <property type="match status" value="1"/>
</dbReference>
<comment type="subcellular location">
    <subcellularLocation>
        <location evidence="2">Mitochondrion</location>
    </subcellularLocation>
</comment>
<keyword evidence="8" id="KW-0378">Hydrolase</keyword>
<evidence type="ECO:0000256" key="2">
    <source>
        <dbReference type="ARBA" id="ARBA00004173"/>
    </source>
</evidence>
<dbReference type="InParanoid" id="A0A6L2QBR3"/>
<comment type="pathway">
    <text evidence="3">Amino-acid degradation; L-valine degradation.</text>
</comment>
<evidence type="ECO:0000256" key="9">
    <source>
        <dbReference type="ARBA" id="ARBA00023128"/>
    </source>
</evidence>
<name>A0A6L2QBR3_COPFO</name>
<dbReference type="CDD" id="cd06558">
    <property type="entry name" value="crotonase-like"/>
    <property type="match status" value="1"/>
</dbReference>
<evidence type="ECO:0000256" key="8">
    <source>
        <dbReference type="ARBA" id="ARBA00022801"/>
    </source>
</evidence>
<evidence type="ECO:0000256" key="11">
    <source>
        <dbReference type="ARBA" id="ARBA00031181"/>
    </source>
</evidence>
<evidence type="ECO:0000313" key="13">
    <source>
        <dbReference type="EMBL" id="GFG40558.1"/>
    </source>
</evidence>
<comment type="function">
    <text evidence="10">Hydrolyzes 3-hydroxyisobutyryl-CoA (HIBYL-CoA), a saline catabolite. Has high activity toward isobutyryl-CoA. Could be an isobutyryl-CoA dehydrogenase that functions in valine catabolism. Also hydrolyzes 3-hydroxypropanoyl-CoA.</text>
</comment>
<accession>A0A6L2QBR3</accession>
<dbReference type="GO" id="GO:0006574">
    <property type="term" value="P:L-valine catabolic process"/>
    <property type="evidence" value="ECO:0007669"/>
    <property type="project" value="UniProtKB-UniPathway"/>
</dbReference>
<protein>
    <recommendedName>
        <fullName evidence="6">3-hydroxyisobutyryl-CoA hydrolase, mitochondrial</fullName>
        <ecNumber evidence="5">3.1.2.4</ecNumber>
    </recommendedName>
    <alternativeName>
        <fullName evidence="11">3-hydroxyisobutyryl-coenzyme A hydrolase</fullName>
    </alternativeName>
</protein>
<organism evidence="13 14">
    <name type="scientific">Coptotermes formosanus</name>
    <name type="common">Formosan subterranean termite</name>
    <dbReference type="NCBI Taxonomy" id="36987"/>
    <lineage>
        <taxon>Eukaryota</taxon>
        <taxon>Metazoa</taxon>
        <taxon>Ecdysozoa</taxon>
        <taxon>Arthropoda</taxon>
        <taxon>Hexapoda</taxon>
        <taxon>Insecta</taxon>
        <taxon>Pterygota</taxon>
        <taxon>Neoptera</taxon>
        <taxon>Polyneoptera</taxon>
        <taxon>Dictyoptera</taxon>
        <taxon>Blattodea</taxon>
        <taxon>Blattoidea</taxon>
        <taxon>Termitoidae</taxon>
        <taxon>Rhinotermitidae</taxon>
        <taxon>Coptotermes</taxon>
    </lineage>
</organism>
<evidence type="ECO:0000256" key="7">
    <source>
        <dbReference type="ARBA" id="ARBA00022456"/>
    </source>
</evidence>
<keyword evidence="7" id="KW-0101">Branched-chain amino acid catabolism</keyword>
<proteinExistence type="inferred from homology"/>
<reference evidence="14" key="1">
    <citation type="submission" date="2020-01" db="EMBL/GenBank/DDBJ databases">
        <title>Draft genome sequence of the Termite Coptotermes fromosanus.</title>
        <authorList>
            <person name="Itakura S."/>
            <person name="Yosikawa Y."/>
            <person name="Umezawa K."/>
        </authorList>
    </citation>
    <scope>NUCLEOTIDE SEQUENCE [LARGE SCALE GENOMIC DNA]</scope>
</reference>
<dbReference type="GO" id="GO:0003860">
    <property type="term" value="F:3-hydroxyisobutyryl-CoA hydrolase activity"/>
    <property type="evidence" value="ECO:0007669"/>
    <property type="project" value="UniProtKB-EC"/>
</dbReference>
<dbReference type="Pfam" id="PF16113">
    <property type="entry name" value="ECH_2"/>
    <property type="match status" value="1"/>
</dbReference>
<evidence type="ECO:0000256" key="1">
    <source>
        <dbReference type="ARBA" id="ARBA00001709"/>
    </source>
</evidence>
<dbReference type="PANTHER" id="PTHR43176:SF3">
    <property type="entry name" value="3-HYDROXYISOBUTYRYL-COA HYDROLASE, MITOCHONDRIAL"/>
    <property type="match status" value="1"/>
</dbReference>
<dbReference type="AlphaFoldDB" id="A0A6L2QBR3"/>
<keyword evidence="9" id="KW-0496">Mitochondrion</keyword>
<dbReference type="InterPro" id="IPR029045">
    <property type="entry name" value="ClpP/crotonase-like_dom_sf"/>
</dbReference>
<dbReference type="FunFam" id="3.90.226.10:FF:000026">
    <property type="entry name" value="3-hydroxyisobutyryl-CoA hydrolase, mitochondrial"/>
    <property type="match status" value="1"/>
</dbReference>
<keyword evidence="14" id="KW-1185">Reference proteome</keyword>
<dbReference type="EC" id="3.1.2.4" evidence="5"/>
<dbReference type="Proteomes" id="UP000502823">
    <property type="component" value="Unassembled WGS sequence"/>
</dbReference>
<dbReference type="NCBIfam" id="NF004127">
    <property type="entry name" value="PRK05617.1"/>
    <property type="match status" value="1"/>
</dbReference>
<dbReference type="EMBL" id="BLKM01002298">
    <property type="protein sequence ID" value="GFG40558.1"/>
    <property type="molecule type" value="Genomic_DNA"/>
</dbReference>
<evidence type="ECO:0000256" key="10">
    <source>
        <dbReference type="ARBA" id="ARBA00024871"/>
    </source>
</evidence>
<dbReference type="GO" id="GO:0005739">
    <property type="term" value="C:mitochondrion"/>
    <property type="evidence" value="ECO:0007669"/>
    <property type="project" value="UniProtKB-SubCell"/>
</dbReference>
<dbReference type="InterPro" id="IPR032259">
    <property type="entry name" value="HIBYL-CoA-H"/>
</dbReference>
<dbReference type="OrthoDB" id="1737613at2759"/>
<evidence type="ECO:0000256" key="6">
    <source>
        <dbReference type="ARBA" id="ARBA00016714"/>
    </source>
</evidence>
<gene>
    <name evidence="13" type="ORF">Cfor_04480</name>
</gene>